<dbReference type="PIRSF" id="PIRSF006816">
    <property type="entry name" value="Cyc3_hyd_g"/>
    <property type="match status" value="1"/>
</dbReference>
<dbReference type="Gene3D" id="2.10.240.10">
    <property type="entry name" value="Dihydroorotate dehydrogenase, electron transfer subunit"/>
    <property type="match status" value="1"/>
</dbReference>
<feature type="binding site" evidence="10">
    <location>
        <position position="244"/>
    </location>
    <ligand>
        <name>[2Fe-2S] cluster</name>
        <dbReference type="ChEBI" id="CHEBI:190135"/>
    </ligand>
</feature>
<evidence type="ECO:0000256" key="4">
    <source>
        <dbReference type="ARBA" id="ARBA00022723"/>
    </source>
</evidence>
<dbReference type="PANTHER" id="PTHR43513:SF1">
    <property type="entry name" value="ANAEROBIC SULFITE REDUCTASE SUBUNIT B"/>
    <property type="match status" value="1"/>
</dbReference>
<dbReference type="PANTHER" id="PTHR43513">
    <property type="entry name" value="DIHYDROOROTATE DEHYDROGENASE B (NAD(+)), ELECTRON TRANSFER SUBUNIT"/>
    <property type="match status" value="1"/>
</dbReference>
<feature type="binding site" evidence="10">
    <location>
        <position position="239"/>
    </location>
    <ligand>
        <name>[2Fe-2S] cluster</name>
        <dbReference type="ChEBI" id="CHEBI:190135"/>
    </ligand>
</feature>
<accession>A0A7C3M943</accession>
<name>A0A7C3M943_ARCFL</name>
<evidence type="ECO:0000256" key="6">
    <source>
        <dbReference type="ARBA" id="ARBA00022982"/>
    </source>
</evidence>
<evidence type="ECO:0000256" key="8">
    <source>
        <dbReference type="ARBA" id="ARBA00023014"/>
    </source>
</evidence>
<dbReference type="PRINTS" id="PR00371">
    <property type="entry name" value="FPNCR"/>
</dbReference>
<dbReference type="GO" id="GO:0051537">
    <property type="term" value="F:2 iron, 2 sulfur cluster binding"/>
    <property type="evidence" value="ECO:0007669"/>
    <property type="project" value="UniProtKB-KW"/>
</dbReference>
<dbReference type="InterPro" id="IPR019480">
    <property type="entry name" value="Dihydroorotate_DH_Fe-S-bd"/>
</dbReference>
<evidence type="ECO:0000256" key="7">
    <source>
        <dbReference type="ARBA" id="ARBA00023004"/>
    </source>
</evidence>
<dbReference type="Pfam" id="PF10418">
    <property type="entry name" value="DHODB_Fe-S_bind"/>
    <property type="match status" value="1"/>
</dbReference>
<feature type="domain" description="FAD-binding FR-type" evidence="11">
    <location>
        <begin position="5"/>
        <end position="104"/>
    </location>
</feature>
<evidence type="ECO:0000256" key="1">
    <source>
        <dbReference type="ARBA" id="ARBA00022448"/>
    </source>
</evidence>
<dbReference type="InterPro" id="IPR001433">
    <property type="entry name" value="OxRdtase_FAD/NAD-bd"/>
</dbReference>
<dbReference type="InterPro" id="IPR017938">
    <property type="entry name" value="Riboflavin_synthase-like_b-brl"/>
</dbReference>
<reference evidence="12" key="1">
    <citation type="journal article" date="2020" name="mSystems">
        <title>Genome- and Community-Level Interaction Insights into Carbon Utilization and Element Cycling Functions of Hydrothermarchaeota in Hydrothermal Sediment.</title>
        <authorList>
            <person name="Zhou Z."/>
            <person name="Liu Y."/>
            <person name="Xu W."/>
            <person name="Pan J."/>
            <person name="Luo Z.H."/>
            <person name="Li M."/>
        </authorList>
    </citation>
    <scope>NUCLEOTIDE SEQUENCE [LARGE SCALE GENOMIC DNA]</scope>
    <source>
        <strain evidence="12">SpSt-87</strain>
    </source>
</reference>
<organism evidence="12">
    <name type="scientific">Archaeoglobus fulgidus</name>
    <dbReference type="NCBI Taxonomy" id="2234"/>
    <lineage>
        <taxon>Archaea</taxon>
        <taxon>Methanobacteriati</taxon>
        <taxon>Methanobacteriota</taxon>
        <taxon>Archaeoglobi</taxon>
        <taxon>Archaeoglobales</taxon>
        <taxon>Archaeoglobaceae</taxon>
        <taxon>Archaeoglobus</taxon>
    </lineage>
</organism>
<keyword evidence="3 10" id="KW-0001">2Fe-2S</keyword>
<comment type="caution">
    <text evidence="12">The sequence shown here is derived from an EMBL/GenBank/DDBJ whole genome shotgun (WGS) entry which is preliminary data.</text>
</comment>
<keyword evidence="7 10" id="KW-0408">Iron</keyword>
<gene>
    <name evidence="12" type="ORF">ENW66_00270</name>
</gene>
<evidence type="ECO:0000256" key="10">
    <source>
        <dbReference type="PIRSR" id="PIRSR006816-2"/>
    </source>
</evidence>
<dbReference type="Gene3D" id="2.40.30.10">
    <property type="entry name" value="Translation factors"/>
    <property type="match status" value="1"/>
</dbReference>
<protein>
    <submittedName>
        <fullName evidence="12">Heterodisulfide reductase subunit F</fullName>
    </submittedName>
</protein>
<keyword evidence="4 10" id="KW-0479">Metal-binding</keyword>
<dbReference type="InterPro" id="IPR017927">
    <property type="entry name" value="FAD-bd_FR_type"/>
</dbReference>
<dbReference type="PRINTS" id="PR00406">
    <property type="entry name" value="CYTB5RDTASE"/>
</dbReference>
<evidence type="ECO:0000256" key="9">
    <source>
        <dbReference type="ARBA" id="ARBA00034078"/>
    </source>
</evidence>
<dbReference type="GO" id="GO:0046872">
    <property type="term" value="F:metal ion binding"/>
    <property type="evidence" value="ECO:0007669"/>
    <property type="project" value="UniProtKB-KW"/>
</dbReference>
<dbReference type="SUPFAM" id="SSF52343">
    <property type="entry name" value="Ferredoxin reductase-like, C-terminal NADP-linked domain"/>
    <property type="match status" value="1"/>
</dbReference>
<dbReference type="PROSITE" id="PS51384">
    <property type="entry name" value="FAD_FR"/>
    <property type="match status" value="1"/>
</dbReference>
<dbReference type="InterPro" id="IPR001709">
    <property type="entry name" value="Flavoprot_Pyr_Nucl_cyt_Rdtase"/>
</dbReference>
<feature type="binding site" evidence="10">
    <location>
        <position position="255"/>
    </location>
    <ligand>
        <name>[2Fe-2S] cluster</name>
        <dbReference type="ChEBI" id="CHEBI:190135"/>
    </ligand>
</feature>
<dbReference type="GO" id="GO:0016491">
    <property type="term" value="F:oxidoreductase activity"/>
    <property type="evidence" value="ECO:0007669"/>
    <property type="project" value="InterPro"/>
</dbReference>
<sequence length="273" mass="31189">MKNPYLPYKAEIVEIRDEVKGIRPIKTFKIRLIGRERFDYKSGQGCLVSVFGRGESWFTIANSPTRPDLEFSVLKTGKVTTKLHEMEVGDVVGIRGPLGRGFPLEEWKGMNIITIGGGIGQTPLRSIYQYVIDNEKDYGDLTIIYGARTSRDLCYRDELFQLKEQGFNVELSIDNPEPDWPYFVGFVPDNLKRIKPDPENTIAITCGPPIMIKITLRVLKDLGFKEEQIYTTLERRMKCGIGKCGKCKLESIYVCRDGPVFRYDELSRLLEEA</sequence>
<dbReference type="GO" id="GO:0006221">
    <property type="term" value="P:pyrimidine nucleotide biosynthetic process"/>
    <property type="evidence" value="ECO:0007669"/>
    <property type="project" value="InterPro"/>
</dbReference>
<keyword evidence="8 10" id="KW-0411">Iron-sulfur</keyword>
<dbReference type="InterPro" id="IPR037117">
    <property type="entry name" value="Dihydroorotate_DH_ele_sf"/>
</dbReference>
<comment type="cofactor">
    <cofactor evidence="10">
        <name>[2Fe-2S] cluster</name>
        <dbReference type="ChEBI" id="CHEBI:190135"/>
    </cofactor>
    <text evidence="10">Binds 1 [2Fe-2S] cluster per subunit.</text>
</comment>
<evidence type="ECO:0000256" key="2">
    <source>
        <dbReference type="ARBA" id="ARBA00022630"/>
    </source>
</evidence>
<dbReference type="InterPro" id="IPR012165">
    <property type="entry name" value="Cyt_c3_hydrogenase_gsu"/>
</dbReference>
<dbReference type="EMBL" id="DTLB01000001">
    <property type="protein sequence ID" value="HFW31378.1"/>
    <property type="molecule type" value="Genomic_DNA"/>
</dbReference>
<proteinExistence type="predicted"/>
<keyword evidence="6" id="KW-0249">Electron transport</keyword>
<comment type="cofactor">
    <cofactor evidence="9">
        <name>[2Fe-2S] cluster</name>
        <dbReference type="ChEBI" id="CHEBI:190135"/>
    </cofactor>
</comment>
<feature type="binding site" evidence="10">
    <location>
        <position position="247"/>
    </location>
    <ligand>
        <name>[2Fe-2S] cluster</name>
        <dbReference type="ChEBI" id="CHEBI:190135"/>
    </ligand>
</feature>
<evidence type="ECO:0000313" key="12">
    <source>
        <dbReference type="EMBL" id="HFW31378.1"/>
    </source>
</evidence>
<dbReference type="Pfam" id="PF00175">
    <property type="entry name" value="NAD_binding_1"/>
    <property type="match status" value="1"/>
</dbReference>
<evidence type="ECO:0000259" key="11">
    <source>
        <dbReference type="PROSITE" id="PS51384"/>
    </source>
</evidence>
<dbReference type="InterPro" id="IPR039261">
    <property type="entry name" value="FNR_nucleotide-bd"/>
</dbReference>
<dbReference type="InterPro" id="IPR050353">
    <property type="entry name" value="PyrK_electron_transfer"/>
</dbReference>
<keyword evidence="5" id="KW-0274">FAD</keyword>
<evidence type="ECO:0000256" key="3">
    <source>
        <dbReference type="ARBA" id="ARBA00022714"/>
    </source>
</evidence>
<dbReference type="AlphaFoldDB" id="A0A7C3M943"/>
<dbReference type="CDD" id="cd06221">
    <property type="entry name" value="sulfite_reductase_like"/>
    <property type="match status" value="1"/>
</dbReference>
<dbReference type="GO" id="GO:0050660">
    <property type="term" value="F:flavin adenine dinucleotide binding"/>
    <property type="evidence" value="ECO:0007669"/>
    <property type="project" value="InterPro"/>
</dbReference>
<dbReference type="SUPFAM" id="SSF63380">
    <property type="entry name" value="Riboflavin synthase domain-like"/>
    <property type="match status" value="1"/>
</dbReference>
<evidence type="ECO:0000256" key="5">
    <source>
        <dbReference type="ARBA" id="ARBA00022827"/>
    </source>
</evidence>
<dbReference type="Gene3D" id="3.40.50.80">
    <property type="entry name" value="Nucleotide-binding domain of ferredoxin-NADP reductase (FNR) module"/>
    <property type="match status" value="1"/>
</dbReference>
<keyword evidence="1" id="KW-0813">Transport</keyword>
<keyword evidence="2" id="KW-0285">Flavoprotein</keyword>